<dbReference type="GO" id="GO:0008199">
    <property type="term" value="F:ferric iron binding"/>
    <property type="evidence" value="ECO:0007669"/>
    <property type="project" value="InterPro"/>
</dbReference>
<dbReference type="InterPro" id="IPR008331">
    <property type="entry name" value="Ferritin_DPS_dom"/>
</dbReference>
<dbReference type="Gene3D" id="1.20.1260.10">
    <property type="match status" value="1"/>
</dbReference>
<proteinExistence type="inferred from homology"/>
<reference evidence="4 5" key="1">
    <citation type="journal article" date="2011" name="Science">
        <title>Drosophila microbiome modulates host developmental and metabolic homeostasis via insulin signaling.</title>
        <authorList>
            <person name="Shin S.C."/>
            <person name="Kim S.H."/>
            <person name="You H."/>
            <person name="Kim B."/>
            <person name="Kim A.C."/>
            <person name="Lee K.A."/>
            <person name="Yoon J.H."/>
            <person name="Ryu J.H."/>
            <person name="Lee W.J."/>
        </authorList>
    </citation>
    <scope>NUCLEOTIDE SEQUENCE [LARGE SCALE GENOMIC DNA]</scope>
    <source>
        <strain evidence="4 5">DM001</strain>
    </source>
</reference>
<name>F1YVF3_9PROT</name>
<evidence type="ECO:0000256" key="2">
    <source>
        <dbReference type="RuleBase" id="RU003875"/>
    </source>
</evidence>
<dbReference type="CDD" id="cd01043">
    <property type="entry name" value="DPS"/>
    <property type="match status" value="1"/>
</dbReference>
<dbReference type="PANTHER" id="PTHR42932">
    <property type="entry name" value="GENERAL STRESS PROTEIN 20U"/>
    <property type="match status" value="1"/>
</dbReference>
<evidence type="ECO:0000313" key="5">
    <source>
        <dbReference type="Proteomes" id="UP000018454"/>
    </source>
</evidence>
<dbReference type="PRINTS" id="PR01346">
    <property type="entry name" value="HELNAPAPROT"/>
</dbReference>
<evidence type="ECO:0000313" key="4">
    <source>
        <dbReference type="EMBL" id="EGE47258.1"/>
    </source>
</evidence>
<feature type="domain" description="Ferritin/DPS" evidence="3">
    <location>
        <begin position="69"/>
        <end position="201"/>
    </location>
</feature>
<comment type="similarity">
    <text evidence="1 2">Belongs to the Dps family.</text>
</comment>
<protein>
    <recommendedName>
        <fullName evidence="3">Ferritin/DPS domain-containing protein</fullName>
    </recommendedName>
</protein>
<evidence type="ECO:0000256" key="1">
    <source>
        <dbReference type="ARBA" id="ARBA00009497"/>
    </source>
</evidence>
<dbReference type="SUPFAM" id="SSF47240">
    <property type="entry name" value="Ferritin-like"/>
    <property type="match status" value="1"/>
</dbReference>
<dbReference type="InterPro" id="IPR002177">
    <property type="entry name" value="DPS_DNA-bd"/>
</dbReference>
<dbReference type="Pfam" id="PF00210">
    <property type="entry name" value="Ferritin"/>
    <property type="match status" value="1"/>
</dbReference>
<comment type="caution">
    <text evidence="4">The sequence shown here is derived from an EMBL/GenBank/DDBJ whole genome shotgun (WGS) entry which is preliminary data.</text>
</comment>
<dbReference type="InterPro" id="IPR009078">
    <property type="entry name" value="Ferritin-like_SF"/>
</dbReference>
<dbReference type="PANTHER" id="PTHR42932:SF3">
    <property type="entry name" value="DNA PROTECTION DURING STARVATION PROTEIN"/>
    <property type="match status" value="1"/>
</dbReference>
<sequence length="213" mass="23947">MSGLASCLYGTTCKSSTWQAPLVVLPKSENRRFVQTMSTATAKEAHIKEYLGTPTDLKADKVKAVAGGLSEVLADVFALYIKTKNFHWHMSGRHFRDYHLLLDEQSQQIFAMTDPMAERARKIGGTTLHSVGEIARKTKISDNDALYVTPEDMLSELREDNLTLTKRLRAVHAIASDAGDVATTSLIENWIDETERRTWFLFESTRPVFGHNE</sequence>
<dbReference type="AlphaFoldDB" id="F1YVF3"/>
<dbReference type="Proteomes" id="UP000018454">
    <property type="component" value="Unassembled WGS sequence"/>
</dbReference>
<accession>F1YVF3</accession>
<evidence type="ECO:0000259" key="3">
    <source>
        <dbReference type="Pfam" id="PF00210"/>
    </source>
</evidence>
<dbReference type="EMBL" id="AEUP01000030">
    <property type="protein sequence ID" value="EGE47258.1"/>
    <property type="molecule type" value="Genomic_DNA"/>
</dbReference>
<dbReference type="InterPro" id="IPR012347">
    <property type="entry name" value="Ferritin-like"/>
</dbReference>
<organism evidence="4 5">
    <name type="scientific">Acetobacter pomorum DM001</name>
    <dbReference type="NCBI Taxonomy" id="945681"/>
    <lineage>
        <taxon>Bacteria</taxon>
        <taxon>Pseudomonadati</taxon>
        <taxon>Pseudomonadota</taxon>
        <taxon>Alphaproteobacteria</taxon>
        <taxon>Acetobacterales</taxon>
        <taxon>Acetobacteraceae</taxon>
        <taxon>Acetobacter</taxon>
    </lineage>
</organism>
<gene>
    <name evidence="4" type="primary">dps</name>
    <name evidence="4" type="ORF">APO_1943</name>
</gene>